<dbReference type="OrthoDB" id="9985517at2"/>
<protein>
    <submittedName>
        <fullName evidence="1">Uncharacterized protein</fullName>
    </submittedName>
</protein>
<name>A0A1M5KWA2_9BACT</name>
<proteinExistence type="predicted"/>
<accession>A0A1M5KWA2</accession>
<dbReference type="STRING" id="947013.SAMN04488109_0876"/>
<reference evidence="1 2" key="1">
    <citation type="submission" date="2016-11" db="EMBL/GenBank/DDBJ databases">
        <authorList>
            <person name="Jaros S."/>
            <person name="Januszkiewicz K."/>
            <person name="Wedrychowicz H."/>
        </authorList>
    </citation>
    <scope>NUCLEOTIDE SEQUENCE [LARGE SCALE GENOMIC DNA]</scope>
    <source>
        <strain evidence="1 2">DSM 24574</strain>
    </source>
</reference>
<dbReference type="Proteomes" id="UP000184212">
    <property type="component" value="Unassembled WGS sequence"/>
</dbReference>
<keyword evidence="2" id="KW-1185">Reference proteome</keyword>
<dbReference type="RefSeq" id="WP_073131418.1">
    <property type="nucleotide sequence ID" value="NZ_FQWQ01000001.1"/>
</dbReference>
<sequence>MDKKRKKQLVNELRIKRLEAMLASDDPKDVHYAKVELGIIPEPMTEELILSTAPVDLVKLVVTRAEDKISAIYNSDPRKYKDRELLWGIFPEYIRFLHDIYYFEMMVFIGDCVKYVDSEDDKDKARLIEGYNFFGFPGIALPMIDGDWEGIEKWHDRHRTAISESLIKFIRDNVSNFTY</sequence>
<dbReference type="EMBL" id="FQWQ01000001">
    <property type="protein sequence ID" value="SHG57027.1"/>
    <property type="molecule type" value="Genomic_DNA"/>
</dbReference>
<organism evidence="1 2">
    <name type="scientific">Chryseolinea serpens</name>
    <dbReference type="NCBI Taxonomy" id="947013"/>
    <lineage>
        <taxon>Bacteria</taxon>
        <taxon>Pseudomonadati</taxon>
        <taxon>Bacteroidota</taxon>
        <taxon>Cytophagia</taxon>
        <taxon>Cytophagales</taxon>
        <taxon>Fulvivirgaceae</taxon>
        <taxon>Chryseolinea</taxon>
    </lineage>
</organism>
<dbReference type="AlphaFoldDB" id="A0A1M5KWA2"/>
<evidence type="ECO:0000313" key="2">
    <source>
        <dbReference type="Proteomes" id="UP000184212"/>
    </source>
</evidence>
<evidence type="ECO:0000313" key="1">
    <source>
        <dbReference type="EMBL" id="SHG57027.1"/>
    </source>
</evidence>
<gene>
    <name evidence="1" type="ORF">SAMN04488109_0876</name>
</gene>